<dbReference type="RefSeq" id="WP_048099280.1">
    <property type="nucleotide sequence ID" value="NZ_JFZT01000039.1"/>
</dbReference>
<dbReference type="InterPro" id="IPR027417">
    <property type="entry name" value="P-loop_NTPase"/>
</dbReference>
<name>A0A031LQQ3_9CREN</name>
<organism evidence="2 3">
    <name type="scientific">Candidatus Acidianus copahuensis</name>
    <dbReference type="NCBI Taxonomy" id="1160895"/>
    <lineage>
        <taxon>Archaea</taxon>
        <taxon>Thermoproteota</taxon>
        <taxon>Thermoprotei</taxon>
        <taxon>Sulfolobales</taxon>
        <taxon>Sulfolobaceae</taxon>
        <taxon>Acidianus</taxon>
    </lineage>
</organism>
<dbReference type="Proteomes" id="UP000024332">
    <property type="component" value="Unassembled WGS sequence"/>
</dbReference>
<gene>
    <name evidence="2" type="ORF">CM19_04995</name>
</gene>
<feature type="domain" description="CobQ/CobB/MinD/ParA nucleotide binding" evidence="1">
    <location>
        <begin position="5"/>
        <end position="153"/>
    </location>
</feature>
<accession>A0A031LQQ3</accession>
<dbReference type="STRING" id="1160895.CM19_04995"/>
<reference evidence="2 3" key="1">
    <citation type="submission" date="2014-03" db="EMBL/GenBank/DDBJ databases">
        <title>Draft genome sequence of the novel thermoacidophilic archaea Acidianus copahuensis ALE1 strain, isolated from Copahue volcanic area in Neuquen Argentina.</title>
        <authorList>
            <person name="Urbieta M.S."/>
            <person name="Rascovan N."/>
            <person name="Castro C."/>
            <person name="Revale S."/>
            <person name="Giaveno M.A."/>
            <person name="Vazquez M.P."/>
            <person name="Donati E.R."/>
        </authorList>
    </citation>
    <scope>NUCLEOTIDE SEQUENCE [LARGE SCALE GENOMIC DNA]</scope>
    <source>
        <strain evidence="2 3">ALE1</strain>
    </source>
</reference>
<evidence type="ECO:0000259" key="1">
    <source>
        <dbReference type="Pfam" id="PF01656"/>
    </source>
</evidence>
<sequence length="204" mass="22830">MTIKIYVVGAKGGCGKSTISYHLALELSKKYNVLLVDLSASRTISLLFGLTGSLIEGNDYYTESENLGILSFSSYLNSKVDKDIIKTRYYEVIDEKDIVIVDSPIHVEPFLYLEQSISLMRSIVLPIAIPNEMIILATLNYVSNYFSGSVQGPLVVNMAKNPLSGYFTIPFYKDLLFKGFWLVKTPKEIEKLAEIVIHIKESLG</sequence>
<dbReference type="AlphaFoldDB" id="A0A031LQQ3"/>
<dbReference type="SUPFAM" id="SSF52540">
    <property type="entry name" value="P-loop containing nucleoside triphosphate hydrolases"/>
    <property type="match status" value="1"/>
</dbReference>
<proteinExistence type="predicted"/>
<keyword evidence="3" id="KW-1185">Reference proteome</keyword>
<dbReference type="InterPro" id="IPR002586">
    <property type="entry name" value="CobQ/CobB/MinD/ParA_Nub-bd_dom"/>
</dbReference>
<dbReference type="Pfam" id="PF01656">
    <property type="entry name" value="CbiA"/>
    <property type="match status" value="1"/>
</dbReference>
<evidence type="ECO:0000313" key="3">
    <source>
        <dbReference type="Proteomes" id="UP000024332"/>
    </source>
</evidence>
<comment type="caution">
    <text evidence="2">The sequence shown here is derived from an EMBL/GenBank/DDBJ whole genome shotgun (WGS) entry which is preliminary data.</text>
</comment>
<dbReference type="OrthoDB" id="34582at2157"/>
<protein>
    <recommendedName>
        <fullName evidence="1">CobQ/CobB/MinD/ParA nucleotide binding domain-containing protein</fullName>
    </recommendedName>
</protein>
<dbReference type="EMBL" id="JFZT01000039">
    <property type="protein sequence ID" value="EZQ07090.1"/>
    <property type="molecule type" value="Genomic_DNA"/>
</dbReference>
<dbReference type="Gene3D" id="3.40.50.300">
    <property type="entry name" value="P-loop containing nucleotide triphosphate hydrolases"/>
    <property type="match status" value="1"/>
</dbReference>
<evidence type="ECO:0000313" key="2">
    <source>
        <dbReference type="EMBL" id="EZQ07090.1"/>
    </source>
</evidence>